<feature type="chain" id="PRO_5003410865" evidence="2">
    <location>
        <begin position="21"/>
        <end position="283"/>
    </location>
</feature>
<dbReference type="OMA" id="NIIFADM"/>
<feature type="compositionally biased region" description="Acidic residues" evidence="1">
    <location>
        <begin position="98"/>
        <end position="118"/>
    </location>
</feature>
<feature type="compositionally biased region" description="Acidic residues" evidence="1">
    <location>
        <begin position="126"/>
        <end position="151"/>
    </location>
</feature>
<dbReference type="RefSeq" id="XP_003670283.1">
    <property type="nucleotide sequence ID" value="XM_003670235.1"/>
</dbReference>
<evidence type="ECO:0000313" key="3">
    <source>
        <dbReference type="EMBL" id="CCD25040.1"/>
    </source>
</evidence>
<dbReference type="Proteomes" id="UP000000689">
    <property type="component" value="Chromosome 5"/>
</dbReference>
<dbReference type="EMBL" id="HE580271">
    <property type="protein sequence ID" value="CCD25040.1"/>
    <property type="molecule type" value="Genomic_DNA"/>
</dbReference>
<feature type="compositionally biased region" description="Low complexity" evidence="1">
    <location>
        <begin position="230"/>
        <end position="250"/>
    </location>
</feature>
<evidence type="ECO:0000256" key="2">
    <source>
        <dbReference type="SAM" id="SignalP"/>
    </source>
</evidence>
<gene>
    <name evidence="3" type="primary">NDAI0E02230</name>
    <name evidence="3" type="ordered locus">NDAI_0E02230</name>
</gene>
<dbReference type="AlphaFoldDB" id="G0WBC0"/>
<feature type="signal peptide" evidence="2">
    <location>
        <begin position="1"/>
        <end position="20"/>
    </location>
</feature>
<dbReference type="OrthoDB" id="4070717at2759"/>
<keyword evidence="2" id="KW-0732">Signal</keyword>
<evidence type="ECO:0000256" key="1">
    <source>
        <dbReference type="SAM" id="MobiDB-lite"/>
    </source>
</evidence>
<evidence type="ECO:0000313" key="4">
    <source>
        <dbReference type="Proteomes" id="UP000000689"/>
    </source>
</evidence>
<dbReference type="GeneID" id="11498930"/>
<protein>
    <submittedName>
        <fullName evidence="3">Uncharacterized protein</fullName>
    </submittedName>
</protein>
<dbReference type="HOGENOM" id="CLU_983834_0_0_1"/>
<reference evidence="3 4" key="1">
    <citation type="journal article" date="2011" name="Proc. Natl. Acad. Sci. U.S.A.">
        <title>Evolutionary erosion of yeast sex chromosomes by mating-type switching accidents.</title>
        <authorList>
            <person name="Gordon J.L."/>
            <person name="Armisen D."/>
            <person name="Proux-Wera E."/>
            <person name="Oheigeartaigh S.S."/>
            <person name="Byrne K.P."/>
            <person name="Wolfe K.H."/>
        </authorList>
    </citation>
    <scope>NUCLEOTIDE SEQUENCE [LARGE SCALE GENOMIC DNA]</scope>
    <source>
        <strain evidence="4">ATCC 10597 / BCRC 20456 / CBS 421 / NBRC 0211 / NRRL Y-12639</strain>
    </source>
</reference>
<proteinExistence type="predicted"/>
<feature type="region of interest" description="Disordered" evidence="1">
    <location>
        <begin position="94"/>
        <end position="170"/>
    </location>
</feature>
<accession>G0WBC0</accession>
<organism evidence="3 4">
    <name type="scientific">Naumovozyma dairenensis (strain ATCC 10597 / BCRC 20456 / CBS 421 / NBRC 0211 / NRRL Y-12639)</name>
    <name type="common">Saccharomyces dairenensis</name>
    <dbReference type="NCBI Taxonomy" id="1071378"/>
    <lineage>
        <taxon>Eukaryota</taxon>
        <taxon>Fungi</taxon>
        <taxon>Dikarya</taxon>
        <taxon>Ascomycota</taxon>
        <taxon>Saccharomycotina</taxon>
        <taxon>Saccharomycetes</taxon>
        <taxon>Saccharomycetales</taxon>
        <taxon>Saccharomycetaceae</taxon>
        <taxon>Naumovozyma</taxon>
    </lineage>
</organism>
<feature type="region of interest" description="Disordered" evidence="1">
    <location>
        <begin position="210"/>
        <end position="259"/>
    </location>
</feature>
<dbReference type="KEGG" id="ndi:NDAI_0E02230"/>
<sequence length="283" mass="31489">MWNQLSFSIINSILISSVLTERVNLYLTTDDLGGDSVTGLDHKPLTLHIDKESLTPELSTILSHSPNIIFADMPGQPEFINIREVEDAIEDNTVIQEENVDDIDADEADDNDDENEDEHDVRNENENFDEDFDMETNESGLENENENESDLENEKEKENSDEEEEYGDLQLFNVDPSLTKIKDKKFNETEINISEIFGSTTTFEINTATTVVSSPRSSETDFKNGGSKQTNTNATSSDASSSNNTSSNNNPGIVQEGESSNLKVGMTTAMVITLTTLLFVQCY</sequence>
<keyword evidence="4" id="KW-1185">Reference proteome</keyword>
<name>G0WBC0_NAUDC</name>
<dbReference type="eggNOG" id="ENOG502SC0R">
    <property type="taxonomic scope" value="Eukaryota"/>
</dbReference>